<dbReference type="GO" id="GO:0009289">
    <property type="term" value="C:pilus"/>
    <property type="evidence" value="ECO:0007669"/>
    <property type="project" value="UniProtKB-SubCell"/>
</dbReference>
<evidence type="ECO:0000313" key="9">
    <source>
        <dbReference type="Proteomes" id="UP000230639"/>
    </source>
</evidence>
<reference evidence="7" key="3">
    <citation type="submission" date="2018-07" db="EMBL/GenBank/DDBJ databases">
        <authorList>
            <consortium name="NCBI Pathogen Detection Project"/>
        </authorList>
    </citation>
    <scope>NUCLEOTIDE SEQUENCE</scope>
    <source>
        <strain evidence="7">11-1391</strain>
    </source>
</reference>
<dbReference type="Pfam" id="PF00419">
    <property type="entry name" value="Fimbrial"/>
    <property type="match status" value="1"/>
</dbReference>
<protein>
    <submittedName>
        <fullName evidence="6">Fimbrial protein</fullName>
    </submittedName>
</protein>
<reference evidence="6 9" key="1">
    <citation type="submission" date="2017-09" db="EMBL/GenBank/DDBJ databases">
        <title>Complete genome of Salmonella enterica subsp. diarizonae isolated from stool of a patient with bacterial enteropathy.</title>
        <authorList>
            <person name="Zhou J."/>
            <person name="Chen Q."/>
            <person name="Guo L."/>
            <person name="Fan J."/>
        </authorList>
    </citation>
    <scope>NUCLEOTIDE SEQUENCE [LARGE SCALE GENOMIC DNA]</scope>
    <source>
        <strain evidence="6 9">HZS154</strain>
    </source>
</reference>
<evidence type="ECO:0000256" key="1">
    <source>
        <dbReference type="ARBA" id="ARBA00004561"/>
    </source>
</evidence>
<dbReference type="EMBL" id="DAAMII010000002">
    <property type="protein sequence ID" value="HAC6763657.1"/>
    <property type="molecule type" value="Genomic_DNA"/>
</dbReference>
<dbReference type="InterPro" id="IPR008966">
    <property type="entry name" value="Adhesion_dom_sf"/>
</dbReference>
<reference evidence="7" key="2">
    <citation type="journal article" date="2018" name="Genome Biol.">
        <title>SKESA: strategic k-mer extension for scrupulous assemblies.</title>
        <authorList>
            <person name="Souvorov A."/>
            <person name="Agarwala R."/>
            <person name="Lipman D.J."/>
        </authorList>
    </citation>
    <scope>NUCLEOTIDE SEQUENCE</scope>
    <source>
        <strain evidence="7">11-1391</strain>
    </source>
</reference>
<dbReference type="PANTHER" id="PTHR33420">
    <property type="entry name" value="FIMBRIAL SUBUNIT ELFA-RELATED"/>
    <property type="match status" value="1"/>
</dbReference>
<gene>
    <name evidence="6" type="ORF">CNQ75_15930</name>
    <name evidence="8" type="ORF">EL06_21145</name>
    <name evidence="7" type="ORF">G0D47_02900</name>
</gene>
<dbReference type="InterPro" id="IPR036937">
    <property type="entry name" value="Adhesion_dom_fimbrial_sf"/>
</dbReference>
<dbReference type="PANTHER" id="PTHR33420:SF3">
    <property type="entry name" value="FIMBRIAL SUBUNIT ELFA"/>
    <property type="match status" value="1"/>
</dbReference>
<evidence type="ECO:0000256" key="3">
    <source>
        <dbReference type="ARBA" id="ARBA00022729"/>
    </source>
</evidence>
<evidence type="ECO:0000313" key="8">
    <source>
        <dbReference type="EMBL" id="MIE71856.1"/>
    </source>
</evidence>
<dbReference type="Gene3D" id="2.60.40.1090">
    <property type="entry name" value="Fimbrial-type adhesion domain"/>
    <property type="match status" value="1"/>
</dbReference>
<keyword evidence="4" id="KW-0281">Fimbrium</keyword>
<name>A0A2I5HJZ3_SALDZ</name>
<dbReference type="STRING" id="59204.UQ49_05925"/>
<evidence type="ECO:0000259" key="5">
    <source>
        <dbReference type="Pfam" id="PF00419"/>
    </source>
</evidence>
<dbReference type="SUPFAM" id="SSF49401">
    <property type="entry name" value="Bacterial adhesins"/>
    <property type="match status" value="1"/>
</dbReference>
<evidence type="ECO:0000313" key="6">
    <source>
        <dbReference type="EMBL" id="ATW55877.1"/>
    </source>
</evidence>
<evidence type="ECO:0000313" key="7">
    <source>
        <dbReference type="EMBL" id="HAC6763657.1"/>
    </source>
</evidence>
<accession>A0A2I5HJZ3</accession>
<comment type="similarity">
    <text evidence="2">Belongs to the fimbrial protein family.</text>
</comment>
<sequence length="193" mass="20338">MMTFGRRYHGYFFCFLSCIISWKVNALNLDLDFIANIKISTCDMTLLGGKSTGGNNYTFTIGNNGKVGAMDIINHLDSASTDFSIGIVNCAPEISKINVSIGGAAVSGMTTALVNSLVGSDGGAKNIGLTIARQTAPDTPFTINSTADDGGLVWTQDEIHSGTVPLIARLISTSDKISAGNFSAVATFNFTYE</sequence>
<keyword evidence="3" id="KW-0732">Signal</keyword>
<organism evidence="6 9">
    <name type="scientific">Salmonella diarizonae</name>
    <dbReference type="NCBI Taxonomy" id="59204"/>
    <lineage>
        <taxon>Bacteria</taxon>
        <taxon>Pseudomonadati</taxon>
        <taxon>Pseudomonadota</taxon>
        <taxon>Gammaproteobacteria</taxon>
        <taxon>Enterobacterales</taxon>
        <taxon>Enterobacteriaceae</taxon>
        <taxon>Salmonella</taxon>
    </lineage>
</organism>
<dbReference type="AlphaFoldDB" id="A0A2I5HJZ3"/>
<dbReference type="Proteomes" id="UP000230639">
    <property type="component" value="Chromosome"/>
</dbReference>
<dbReference type="GO" id="GO:0043709">
    <property type="term" value="P:cell adhesion involved in single-species biofilm formation"/>
    <property type="evidence" value="ECO:0007669"/>
    <property type="project" value="TreeGrafter"/>
</dbReference>
<evidence type="ECO:0000256" key="2">
    <source>
        <dbReference type="ARBA" id="ARBA00006671"/>
    </source>
</evidence>
<feature type="domain" description="Fimbrial-type adhesion" evidence="5">
    <location>
        <begin position="68"/>
        <end position="192"/>
    </location>
</feature>
<reference evidence="8" key="4">
    <citation type="submission" date="2018-08" db="EMBL/GenBank/DDBJ databases">
        <authorList>
            <consortium name="GenomeTrakr network: Whole genome sequencing for foodborne pathogen traceback"/>
        </authorList>
    </citation>
    <scope>NUCLEOTIDE SEQUENCE [LARGE SCALE GENOMIC DNA]</scope>
    <source>
        <strain evidence="8">FMA0132</strain>
    </source>
</reference>
<dbReference type="InterPro" id="IPR050263">
    <property type="entry name" value="Bact_Fimbrial_Adh_Pro"/>
</dbReference>
<proteinExistence type="inferred from homology"/>
<dbReference type="Proteomes" id="UP000885362">
    <property type="component" value="Unassembled WGS sequence"/>
</dbReference>
<dbReference type="EMBL" id="CP023345">
    <property type="protein sequence ID" value="ATW55877.1"/>
    <property type="molecule type" value="Genomic_DNA"/>
</dbReference>
<evidence type="ECO:0000256" key="4">
    <source>
        <dbReference type="ARBA" id="ARBA00023263"/>
    </source>
</evidence>
<dbReference type="EMBL" id="RSHK01000025">
    <property type="protein sequence ID" value="MIE71856.1"/>
    <property type="molecule type" value="Genomic_DNA"/>
</dbReference>
<comment type="subcellular location">
    <subcellularLocation>
        <location evidence="1">Fimbrium</location>
    </subcellularLocation>
</comment>
<dbReference type="InterPro" id="IPR000259">
    <property type="entry name" value="Adhesion_dom_fimbrial"/>
</dbReference>
<dbReference type="RefSeq" id="WP_053529196.1">
    <property type="nucleotide sequence ID" value="NZ_CP011288.1"/>
</dbReference>